<proteinExistence type="predicted"/>
<protein>
    <submittedName>
        <fullName evidence="1">Uncharacterized protein</fullName>
    </submittedName>
</protein>
<comment type="caution">
    <text evidence="1">The sequence shown here is derived from an EMBL/GenBank/DDBJ whole genome shotgun (WGS) entry which is preliminary data.</text>
</comment>
<sequence length="85" mass="9583">MAKGRQATLPGPDRRCDISDRLLECEEALERSFQDLVERAEHAGWHTLEIYVALQSLADHHMLMKAANEDTARQIAEALNRSHGS</sequence>
<dbReference type="Proteomes" id="UP001595190">
    <property type="component" value="Unassembled WGS sequence"/>
</dbReference>
<dbReference type="EMBL" id="JBHGPK010000001">
    <property type="protein sequence ID" value="MFC2248567.1"/>
    <property type="molecule type" value="Genomic_DNA"/>
</dbReference>
<dbReference type="RefSeq" id="WP_394308457.1">
    <property type="nucleotide sequence ID" value="NZ_JBHGPK010000001.1"/>
</dbReference>
<gene>
    <name evidence="1" type="ORF">ACETRX_02965</name>
</gene>
<evidence type="ECO:0000313" key="1">
    <source>
        <dbReference type="EMBL" id="MFC2248567.1"/>
    </source>
</evidence>
<reference evidence="1 2" key="1">
    <citation type="submission" date="2024-09" db="EMBL/GenBank/DDBJ databases">
        <title>Description of Labrys sedimenti sp. nov., isolated from a diclofenac-degrading enrichment culture, and genome-based reclassification of Labrys portucalensis as a later heterotypic synonym of Labrys neptuniae.</title>
        <authorList>
            <person name="Tancsics A."/>
            <person name="Csepanyi A."/>
        </authorList>
    </citation>
    <scope>NUCLEOTIDE SEQUENCE [LARGE SCALE GENOMIC DNA]</scope>
    <source>
        <strain evidence="1 2">LMG 23412</strain>
    </source>
</reference>
<evidence type="ECO:0000313" key="2">
    <source>
        <dbReference type="Proteomes" id="UP001595190"/>
    </source>
</evidence>
<accession>A0ABV6Z8Y2</accession>
<name>A0ABV6Z8Y2_9HYPH</name>
<organism evidence="1 2">
    <name type="scientific">Labrys neptuniae</name>
    <dbReference type="NCBI Taxonomy" id="376174"/>
    <lineage>
        <taxon>Bacteria</taxon>
        <taxon>Pseudomonadati</taxon>
        <taxon>Pseudomonadota</taxon>
        <taxon>Alphaproteobacteria</taxon>
        <taxon>Hyphomicrobiales</taxon>
        <taxon>Xanthobacteraceae</taxon>
        <taxon>Labrys</taxon>
    </lineage>
</organism>